<dbReference type="Pfam" id="PF07654">
    <property type="entry name" value="C1-set"/>
    <property type="match status" value="1"/>
</dbReference>
<evidence type="ECO:0000259" key="5">
    <source>
        <dbReference type="PROSITE" id="PS50835"/>
    </source>
</evidence>
<dbReference type="InterPro" id="IPR007110">
    <property type="entry name" value="Ig-like_dom"/>
</dbReference>
<dbReference type="SUPFAM" id="SSF48726">
    <property type="entry name" value="Immunoglobulin"/>
    <property type="match status" value="2"/>
</dbReference>
<evidence type="ECO:0000256" key="2">
    <source>
        <dbReference type="ARBA" id="ARBA00023180"/>
    </source>
</evidence>
<feature type="domain" description="Ig-like" evidence="5">
    <location>
        <begin position="123"/>
        <end position="220"/>
    </location>
</feature>
<organism evidence="6 7">
    <name type="scientific">Callorhinchus milii</name>
    <name type="common">Ghost shark</name>
    <dbReference type="NCBI Taxonomy" id="7868"/>
    <lineage>
        <taxon>Eukaryota</taxon>
        <taxon>Metazoa</taxon>
        <taxon>Chordata</taxon>
        <taxon>Craniata</taxon>
        <taxon>Vertebrata</taxon>
        <taxon>Chondrichthyes</taxon>
        <taxon>Holocephali</taxon>
        <taxon>Chimaeriformes</taxon>
        <taxon>Callorhinchidae</taxon>
        <taxon>Callorhinchus</taxon>
    </lineage>
</organism>
<dbReference type="InterPro" id="IPR051755">
    <property type="entry name" value="Ig-like_CS_Receptor"/>
</dbReference>
<reference evidence="6" key="5">
    <citation type="submission" date="2025-09" db="UniProtKB">
        <authorList>
            <consortium name="Ensembl"/>
        </authorList>
    </citation>
    <scope>IDENTIFICATION</scope>
</reference>
<dbReference type="InterPro" id="IPR013783">
    <property type="entry name" value="Ig-like_fold"/>
</dbReference>
<keyword evidence="7" id="KW-1185">Reference proteome</keyword>
<keyword evidence="2" id="KW-0325">Glycoprotein</keyword>
<protein>
    <submittedName>
        <fullName evidence="6">Signal-regulatory protein beta-1 isoform 3-like</fullName>
    </submittedName>
</protein>
<reference evidence="7" key="1">
    <citation type="journal article" date="2006" name="Science">
        <title>Ancient noncoding elements conserved in the human genome.</title>
        <authorList>
            <person name="Venkatesh B."/>
            <person name="Kirkness E.F."/>
            <person name="Loh Y.H."/>
            <person name="Halpern A.L."/>
            <person name="Lee A.P."/>
            <person name="Johnson J."/>
            <person name="Dandona N."/>
            <person name="Viswanathan L.D."/>
            <person name="Tay A."/>
            <person name="Venter J.C."/>
            <person name="Strausberg R.L."/>
            <person name="Brenner S."/>
        </authorList>
    </citation>
    <scope>NUCLEOTIDE SEQUENCE [LARGE SCALE GENOMIC DNA]</scope>
</reference>
<reference evidence="7" key="3">
    <citation type="journal article" date="2014" name="Nature">
        <title>Elephant shark genome provides unique insights into gnathostome evolution.</title>
        <authorList>
            <consortium name="International Elephant Shark Genome Sequencing Consortium"/>
            <person name="Venkatesh B."/>
            <person name="Lee A.P."/>
            <person name="Ravi V."/>
            <person name="Maurya A.K."/>
            <person name="Lian M.M."/>
            <person name="Swann J.B."/>
            <person name="Ohta Y."/>
            <person name="Flajnik M.F."/>
            <person name="Sutoh Y."/>
            <person name="Kasahara M."/>
            <person name="Hoon S."/>
            <person name="Gangu V."/>
            <person name="Roy S.W."/>
            <person name="Irimia M."/>
            <person name="Korzh V."/>
            <person name="Kondrychyn I."/>
            <person name="Lim Z.W."/>
            <person name="Tay B.H."/>
            <person name="Tohari S."/>
            <person name="Kong K.W."/>
            <person name="Ho S."/>
            <person name="Lorente-Galdos B."/>
            <person name="Quilez J."/>
            <person name="Marques-Bonet T."/>
            <person name="Raney B.J."/>
            <person name="Ingham P.W."/>
            <person name="Tay A."/>
            <person name="Hillier L.W."/>
            <person name="Minx P."/>
            <person name="Boehm T."/>
            <person name="Wilson R.K."/>
            <person name="Brenner S."/>
            <person name="Warren W.C."/>
        </authorList>
    </citation>
    <scope>NUCLEOTIDE SEQUENCE [LARGE SCALE GENOMIC DNA]</scope>
</reference>
<dbReference type="InterPro" id="IPR003599">
    <property type="entry name" value="Ig_sub"/>
</dbReference>
<evidence type="ECO:0000313" key="6">
    <source>
        <dbReference type="Ensembl" id="ENSCMIP00000010774.1"/>
    </source>
</evidence>
<dbReference type="AlphaFoldDB" id="A0A4W3HMY1"/>
<dbReference type="SMART" id="SM00409">
    <property type="entry name" value="IG"/>
    <property type="match status" value="1"/>
</dbReference>
<feature type="domain" description="Ig-like" evidence="5">
    <location>
        <begin position="25"/>
        <end position="110"/>
    </location>
</feature>
<gene>
    <name evidence="6" type="primary">LOC103185951</name>
</gene>
<dbReference type="CDD" id="cd00098">
    <property type="entry name" value="IgC1"/>
    <property type="match status" value="1"/>
</dbReference>
<keyword evidence="4" id="KW-0732">Signal</keyword>
<evidence type="ECO:0000256" key="3">
    <source>
        <dbReference type="ARBA" id="ARBA00023319"/>
    </source>
</evidence>
<dbReference type="PANTHER" id="PTHR19971">
    <property type="entry name" value="SIGNAL-REGULATORY PROTEIN BETA"/>
    <property type="match status" value="1"/>
</dbReference>
<dbReference type="Gene3D" id="2.60.40.10">
    <property type="entry name" value="Immunoglobulins"/>
    <property type="match status" value="2"/>
</dbReference>
<dbReference type="InterPro" id="IPR013151">
    <property type="entry name" value="Immunoglobulin_dom"/>
</dbReference>
<keyword evidence="3" id="KW-0393">Immunoglobulin domain</keyword>
<keyword evidence="1" id="KW-1015">Disulfide bond</keyword>
<dbReference type="InterPro" id="IPR003597">
    <property type="entry name" value="Ig_C1-set"/>
</dbReference>
<accession>A0A4W3HMY1</accession>
<reference evidence="6" key="4">
    <citation type="submission" date="2025-08" db="UniProtKB">
        <authorList>
            <consortium name="Ensembl"/>
        </authorList>
    </citation>
    <scope>IDENTIFICATION</scope>
</reference>
<dbReference type="Ensembl" id="ENSCMIT00000011051.1">
    <property type="protein sequence ID" value="ENSCMIP00000010774.1"/>
    <property type="gene ID" value="ENSCMIG00000005668.1"/>
</dbReference>
<dbReference type="Pfam" id="PF00047">
    <property type="entry name" value="ig"/>
    <property type="match status" value="1"/>
</dbReference>
<dbReference type="InterPro" id="IPR036179">
    <property type="entry name" value="Ig-like_dom_sf"/>
</dbReference>
<dbReference type="Proteomes" id="UP000314986">
    <property type="component" value="Unassembled WGS sequence"/>
</dbReference>
<evidence type="ECO:0000256" key="4">
    <source>
        <dbReference type="SAM" id="SignalP"/>
    </source>
</evidence>
<sequence length="251" mass="28124">MVASDVFPCLSLMGIIFAVAGDASMKVIQYPVEQIANQGESITFGCKFADIQSTSDLTFYWWKRGEREYLHTSPDNRKIFNFKTFQLLNVSFHDSGVYLCAVSRQGKTAANGTGSRLIVHVPPTPLKMFARDSEIDSKIFLTLVCKTAAFYPDDITLTWSKDDNEVKTGINSTKERNSKGLYEFSSYLEETQPVQSGVDYICLVSHISLRIPAVARYSVSKSNTGNFTINIILAFDIALYHVFEKPEAVHK</sequence>
<dbReference type="PROSITE" id="PS50835">
    <property type="entry name" value="IG_LIKE"/>
    <property type="match status" value="2"/>
</dbReference>
<evidence type="ECO:0000256" key="1">
    <source>
        <dbReference type="ARBA" id="ARBA00023157"/>
    </source>
</evidence>
<proteinExistence type="predicted"/>
<dbReference type="GeneTree" id="ENSGT00970000196760"/>
<feature type="signal peptide" evidence="4">
    <location>
        <begin position="1"/>
        <end position="21"/>
    </location>
</feature>
<reference evidence="7" key="2">
    <citation type="journal article" date="2007" name="PLoS Biol.">
        <title>Survey sequencing and comparative analysis of the elephant shark (Callorhinchus milii) genome.</title>
        <authorList>
            <person name="Venkatesh B."/>
            <person name="Kirkness E.F."/>
            <person name="Loh Y.H."/>
            <person name="Halpern A.L."/>
            <person name="Lee A.P."/>
            <person name="Johnson J."/>
            <person name="Dandona N."/>
            <person name="Viswanathan L.D."/>
            <person name="Tay A."/>
            <person name="Venter J.C."/>
            <person name="Strausberg R.L."/>
            <person name="Brenner S."/>
        </authorList>
    </citation>
    <scope>NUCLEOTIDE SEQUENCE [LARGE SCALE GENOMIC DNA]</scope>
</reference>
<evidence type="ECO:0000313" key="7">
    <source>
        <dbReference type="Proteomes" id="UP000314986"/>
    </source>
</evidence>
<feature type="chain" id="PRO_5021387090" evidence="4">
    <location>
        <begin position="22"/>
        <end position="251"/>
    </location>
</feature>
<name>A0A4W3HMY1_CALMI</name>
<dbReference type="SMART" id="SM00407">
    <property type="entry name" value="IGc1"/>
    <property type="match status" value="1"/>
</dbReference>